<dbReference type="InterPro" id="IPR049429">
    <property type="entry name" value="AF2093-like"/>
</dbReference>
<dbReference type="AlphaFoldDB" id="A0A7G9YRT9"/>
<gene>
    <name evidence="2" type="ORF">EGEIMDOP_00007</name>
</gene>
<evidence type="ECO:0000313" key="2">
    <source>
        <dbReference type="EMBL" id="QNO50723.1"/>
    </source>
</evidence>
<name>A0A7G9YRT9_9EURY</name>
<dbReference type="CDD" id="cd22184">
    <property type="entry name" value="Af2093-like"/>
    <property type="match status" value="1"/>
</dbReference>
<dbReference type="EMBL" id="MT631449">
    <property type="protein sequence ID" value="QNO50723.1"/>
    <property type="molecule type" value="Genomic_DNA"/>
</dbReference>
<proteinExistence type="predicted"/>
<dbReference type="Gene3D" id="3.40.50.10670">
    <property type="entry name" value="af2093 domain"/>
    <property type="match status" value="1"/>
</dbReference>
<evidence type="ECO:0000259" key="1">
    <source>
        <dbReference type="Pfam" id="PF20755"/>
    </source>
</evidence>
<organism evidence="2">
    <name type="scientific">Candidatus Methanophagaceae archaeon ANME-1 ERB6</name>
    <dbReference type="NCBI Taxonomy" id="2759912"/>
    <lineage>
        <taxon>Archaea</taxon>
        <taxon>Methanobacteriati</taxon>
        <taxon>Methanobacteriota</taxon>
        <taxon>Stenosarchaea group</taxon>
        <taxon>Methanomicrobia</taxon>
        <taxon>Candidatus Methanophagales</taxon>
        <taxon>Candidatus Methanophagaceae</taxon>
    </lineage>
</organism>
<accession>A0A7G9YRT9</accession>
<dbReference type="InterPro" id="IPR049265">
    <property type="entry name" value="DUF6834"/>
</dbReference>
<protein>
    <recommendedName>
        <fullName evidence="1">DUF6834 domain-containing protein</fullName>
    </recommendedName>
</protein>
<reference evidence="2" key="1">
    <citation type="submission" date="2020-06" db="EMBL/GenBank/DDBJ databases">
        <title>Unique genomic features of the anaerobic methanotrophic archaea.</title>
        <authorList>
            <person name="Chadwick G.L."/>
            <person name="Skennerton C.T."/>
            <person name="Laso-Perez R."/>
            <person name="Leu A.O."/>
            <person name="Speth D.R."/>
            <person name="Yu H."/>
            <person name="Morgan-Lang C."/>
            <person name="Hatzenpichler R."/>
            <person name="Goudeau D."/>
            <person name="Malmstrom R."/>
            <person name="Brazelton W.J."/>
            <person name="Woyke T."/>
            <person name="Hallam S.J."/>
            <person name="Tyson G.W."/>
            <person name="Wegener G."/>
            <person name="Boetius A."/>
            <person name="Orphan V."/>
        </authorList>
    </citation>
    <scope>NUCLEOTIDE SEQUENCE</scope>
</reference>
<sequence>MKYDALLKVFDELAAYLSAYNVISEGELVLKIRESIKSLLTGAERVDLETKLNGTLEDVIFNSITSTEKVSVFSPDMHTRINYQGEVFYCVPTHRYMSNELEEAFLRWAGIRSPPSALKRVVKDFMERCGYQVENTVPKNEHIEMIAVNKYKNQNKHRSKHIFIFPSIKFVPQFVDEMENSEAEDEKGKENENENVIVVPTEKTPAPFISFFREHDAGAAMIWIADVEKRTIDPFIGNPGDDDAIEANFC</sequence>
<dbReference type="InterPro" id="IPR049266">
    <property type="entry name" value="AF2093-like_C_sf"/>
</dbReference>
<feature type="domain" description="DUF6834" evidence="1">
    <location>
        <begin position="186"/>
        <end position="241"/>
    </location>
</feature>
<dbReference type="Pfam" id="PF20755">
    <property type="entry name" value="DUF6834_C"/>
    <property type="match status" value="1"/>
</dbReference>